<dbReference type="Gene3D" id="2.120.10.30">
    <property type="entry name" value="TolB, C-terminal domain"/>
    <property type="match status" value="1"/>
</dbReference>
<protein>
    <submittedName>
        <fullName evidence="5 7">Protein yellow</fullName>
    </submittedName>
</protein>
<dbReference type="InterPro" id="IPR017996">
    <property type="entry name" value="MRJP/yellow-related"/>
</dbReference>
<dbReference type="GO" id="GO:0005576">
    <property type="term" value="C:extracellular region"/>
    <property type="evidence" value="ECO:0007669"/>
    <property type="project" value="UniProtKB-SubCell"/>
</dbReference>
<reference evidence="7" key="2">
    <citation type="submission" date="2025-04" db="UniProtKB">
        <authorList>
            <consortium name="RefSeq"/>
        </authorList>
    </citation>
    <scope>IDENTIFICATION</scope>
    <source>
        <tissue evidence="7">Whole body</tissue>
    </source>
</reference>
<gene>
    <name evidence="5" type="primary">y_3</name>
    <name evidence="7" type="synonym">LOC112687331</name>
    <name evidence="5" type="ORF">g.135584</name>
</gene>
<dbReference type="OrthoDB" id="7776143at2759"/>
<feature type="signal peptide" evidence="4">
    <location>
        <begin position="1"/>
        <end position="20"/>
    </location>
</feature>
<dbReference type="PRINTS" id="PR01366">
    <property type="entry name" value="ROYALJELLY"/>
</dbReference>
<accession>A0A2S2Q342</accession>
<dbReference type="EMBL" id="GGMS01002931">
    <property type="protein sequence ID" value="MBY72134.1"/>
    <property type="molecule type" value="Transcribed_RNA"/>
</dbReference>
<organism evidence="5">
    <name type="scientific">Sipha flava</name>
    <name type="common">yellow sugarcane aphid</name>
    <dbReference type="NCBI Taxonomy" id="143950"/>
    <lineage>
        <taxon>Eukaryota</taxon>
        <taxon>Metazoa</taxon>
        <taxon>Ecdysozoa</taxon>
        <taxon>Arthropoda</taxon>
        <taxon>Hexapoda</taxon>
        <taxon>Insecta</taxon>
        <taxon>Pterygota</taxon>
        <taxon>Neoptera</taxon>
        <taxon>Paraneoptera</taxon>
        <taxon>Hemiptera</taxon>
        <taxon>Sternorrhyncha</taxon>
        <taxon>Aphidomorpha</taxon>
        <taxon>Aphidoidea</taxon>
        <taxon>Aphididae</taxon>
        <taxon>Sipha</taxon>
    </lineage>
</organism>
<evidence type="ECO:0000313" key="7">
    <source>
        <dbReference type="RefSeq" id="XP_025415761.1"/>
    </source>
</evidence>
<evidence type="ECO:0000256" key="1">
    <source>
        <dbReference type="ARBA" id="ARBA00004613"/>
    </source>
</evidence>
<dbReference type="PANTHER" id="PTHR10009">
    <property type="entry name" value="PROTEIN YELLOW-RELATED"/>
    <property type="match status" value="1"/>
</dbReference>
<dbReference type="Proteomes" id="UP000694846">
    <property type="component" value="Unplaced"/>
</dbReference>
<dbReference type="AlphaFoldDB" id="A0A2S2Q342"/>
<evidence type="ECO:0000313" key="5">
    <source>
        <dbReference type="EMBL" id="MBY72134.1"/>
    </source>
</evidence>
<feature type="chain" id="PRO_5044579012" evidence="4">
    <location>
        <begin position="21"/>
        <end position="418"/>
    </location>
</feature>
<comment type="subcellular location">
    <subcellularLocation>
        <location evidence="1">Secreted</location>
    </subcellularLocation>
</comment>
<dbReference type="PANTHER" id="PTHR10009:SF18">
    <property type="entry name" value="PROTEIN YELLOW-LIKE PROTEIN"/>
    <property type="match status" value="1"/>
</dbReference>
<dbReference type="InterPro" id="IPR011042">
    <property type="entry name" value="6-blade_b-propeller_TolB-like"/>
</dbReference>
<dbReference type="RefSeq" id="XP_025415761.1">
    <property type="nucleotide sequence ID" value="XM_025559976.1"/>
</dbReference>
<keyword evidence="6" id="KW-1185">Reference proteome</keyword>
<sequence>MARATIAILLLGCCTCAVWSVNDRLREVFSWRQLDFVFPDQKTRQAAIASGEYVQANNLPLGLEVWRDKLFITVPRWKAGVASTLNYVSLGSDSDRNRSPPLVPYPNYATNRLPANNQQAAGRIVNTFRMAVDACNRLWLVDMNAANGTEYGDPKLMVFDLNTDRKVRQYTIGASLRRSDGSTWFPGLTVDVDANQCDRAHAYLPDIGWGMVVYRWRDDVAWRVEHPYFFFDPMATVFNMGGVRTEWQDGVFGVALSRRRANGRRTLYFHALASTRMFGVDTSVLQSNGTAAATYDEYRHLGYRPSGMQAATMAMDPVTGTLFYALVNQDAIGCWNPDRWDGRHSTNTSAVVARDPVALNFPSDVKVDANSNLWVLSDRMPRFRFRVAEFDVTDVNYRVLSAPVVRMIKGTVCDNNDS</sequence>
<evidence type="ECO:0000313" key="6">
    <source>
        <dbReference type="Proteomes" id="UP000694846"/>
    </source>
</evidence>
<keyword evidence="4" id="KW-0732">Signal</keyword>
<keyword evidence="3" id="KW-0964">Secreted</keyword>
<comment type="similarity">
    <text evidence="2">Belongs to the major royal jelly protein family.</text>
</comment>
<evidence type="ECO:0000256" key="2">
    <source>
        <dbReference type="ARBA" id="ARBA00009127"/>
    </source>
</evidence>
<evidence type="ECO:0000256" key="3">
    <source>
        <dbReference type="ARBA" id="ARBA00022525"/>
    </source>
</evidence>
<proteinExistence type="inferred from homology"/>
<evidence type="ECO:0000256" key="4">
    <source>
        <dbReference type="SAM" id="SignalP"/>
    </source>
</evidence>
<reference evidence="5" key="1">
    <citation type="submission" date="2018-04" db="EMBL/GenBank/DDBJ databases">
        <title>Transcriptome assembly of Sipha flava.</title>
        <authorList>
            <person name="Scully E.D."/>
            <person name="Geib S.M."/>
            <person name="Palmer N.A."/>
            <person name="Koch K."/>
            <person name="Bradshaw J."/>
            <person name="Heng-Moss T."/>
            <person name="Sarath G."/>
        </authorList>
    </citation>
    <scope>NUCLEOTIDE SEQUENCE</scope>
</reference>
<dbReference type="SUPFAM" id="SSF63829">
    <property type="entry name" value="Calcium-dependent phosphotriesterase"/>
    <property type="match status" value="1"/>
</dbReference>
<name>A0A2S2Q342_9HEMI</name>
<dbReference type="Pfam" id="PF03022">
    <property type="entry name" value="MRJP"/>
    <property type="match status" value="1"/>
</dbReference>